<keyword evidence="2" id="KW-1185">Reference proteome</keyword>
<gene>
    <name evidence="1" type="primary">Hypp2683</name>
    <name evidence="1" type="ORF">BLAG_LOCUS18077</name>
</gene>
<organism evidence="1 2">
    <name type="scientific">Branchiostoma lanceolatum</name>
    <name type="common">Common lancelet</name>
    <name type="synonym">Amphioxus lanceolatum</name>
    <dbReference type="NCBI Taxonomy" id="7740"/>
    <lineage>
        <taxon>Eukaryota</taxon>
        <taxon>Metazoa</taxon>
        <taxon>Chordata</taxon>
        <taxon>Cephalochordata</taxon>
        <taxon>Leptocardii</taxon>
        <taxon>Amphioxiformes</taxon>
        <taxon>Branchiostomatidae</taxon>
        <taxon>Branchiostoma</taxon>
    </lineage>
</organism>
<dbReference type="AlphaFoldDB" id="A0A8K0ER93"/>
<proteinExistence type="predicted"/>
<dbReference type="Proteomes" id="UP000838412">
    <property type="component" value="Chromosome 4"/>
</dbReference>
<protein>
    <submittedName>
        <fullName evidence="1">Hypp2683 protein</fullName>
    </submittedName>
</protein>
<reference evidence="1" key="1">
    <citation type="submission" date="2022-01" db="EMBL/GenBank/DDBJ databases">
        <authorList>
            <person name="Braso-Vives M."/>
        </authorList>
    </citation>
    <scope>NUCLEOTIDE SEQUENCE</scope>
</reference>
<evidence type="ECO:0000313" key="1">
    <source>
        <dbReference type="EMBL" id="CAH1263366.1"/>
    </source>
</evidence>
<evidence type="ECO:0000313" key="2">
    <source>
        <dbReference type="Proteomes" id="UP000838412"/>
    </source>
</evidence>
<accession>A0A8K0ER93</accession>
<sequence>METTKASNLCVRNCGSLVDEAAVFGIQAVCNDCRDPNRELTFVWHMFEIDLRTDTSREISDLSSMQVSGPGIGEDPGQGLYDGPFSALII</sequence>
<name>A0A8K0ER93_BRALA</name>
<dbReference type="EMBL" id="OV696689">
    <property type="protein sequence ID" value="CAH1263366.1"/>
    <property type="molecule type" value="Genomic_DNA"/>
</dbReference>